<name>W8W2D6_9VIRU</name>
<keyword evidence="4 5" id="KW-0472">Membrane</keyword>
<evidence type="ECO:0000313" key="6">
    <source>
        <dbReference type="EMBL" id="CCV02020.1"/>
    </source>
</evidence>
<keyword evidence="7" id="KW-1185">Reference proteome</keyword>
<evidence type="ECO:0000256" key="3">
    <source>
        <dbReference type="ARBA" id="ARBA00022989"/>
    </source>
</evidence>
<dbReference type="InterPro" id="IPR006419">
    <property type="entry name" value="NMN_transpt_PnuC"/>
</dbReference>
<dbReference type="GeneID" id="18501374"/>
<feature type="transmembrane region" description="Helical" evidence="5">
    <location>
        <begin position="66"/>
        <end position="82"/>
    </location>
</feature>
<dbReference type="OrthoDB" id="27503at10239"/>
<comment type="subcellular location">
    <subcellularLocation>
        <location evidence="1">Membrane</location>
        <topology evidence="1">Multi-pass membrane protein</topology>
    </subcellularLocation>
</comment>
<keyword evidence="3 5" id="KW-1133">Transmembrane helix</keyword>
<dbReference type="Proteomes" id="UP000097612">
    <property type="component" value="Segment"/>
</dbReference>
<keyword evidence="2 5" id="KW-0812">Transmembrane</keyword>
<sequence length="111" mass="12875">MVEHSLNILSEEVGNLTSLEIEQEPLENQPKKIVLWKTYNFWVEMAIFIISVVGAIFIAYNSTKGFLLWFVSNTMCMVYFFVRKQYPLALQQLVFLGTTILGIVNNFQTIF</sequence>
<accession>W8W2D6</accession>
<dbReference type="Pfam" id="PF04973">
    <property type="entry name" value="NMN_transporter"/>
    <property type="match status" value="1"/>
</dbReference>
<reference evidence="6 7" key="1">
    <citation type="journal article" date="2013" name="Arch. Virol.">
        <title>Complete genome sequence of invertebrate iridovirus IIV-25 isolated from a blackfly larva.</title>
        <authorList>
            <person name="Piegu B."/>
            <person name="Guizard S."/>
            <person name="Spears T."/>
            <person name="Cruaud C."/>
            <person name="Couloux A."/>
            <person name="Bideshi D.K."/>
            <person name="Federici B.A."/>
            <person name="Bigot Y."/>
        </authorList>
    </citation>
    <scope>NUCLEOTIDE SEQUENCE [LARGE SCALE GENOMIC DNA]</scope>
</reference>
<evidence type="ECO:0000256" key="4">
    <source>
        <dbReference type="ARBA" id="ARBA00023136"/>
    </source>
</evidence>
<proteinExistence type="predicted"/>
<evidence type="ECO:0000256" key="1">
    <source>
        <dbReference type="ARBA" id="ARBA00004141"/>
    </source>
</evidence>
<evidence type="ECO:0000256" key="5">
    <source>
        <dbReference type="SAM" id="Phobius"/>
    </source>
</evidence>
<dbReference type="RefSeq" id="YP_009010535.1">
    <property type="nucleotide sequence ID" value="NC_023613.1"/>
</dbReference>
<dbReference type="GO" id="GO:0016020">
    <property type="term" value="C:membrane"/>
    <property type="evidence" value="ECO:0007669"/>
    <property type="project" value="UniProtKB-SubCell"/>
</dbReference>
<evidence type="ECO:0000256" key="2">
    <source>
        <dbReference type="ARBA" id="ARBA00022692"/>
    </source>
</evidence>
<dbReference type="KEGG" id="vg:18501374"/>
<gene>
    <name evidence="6" type="primary">002R</name>
    <name evidence="6" type="ORF">IIV25_002R</name>
</gene>
<evidence type="ECO:0000313" key="7">
    <source>
        <dbReference type="Proteomes" id="UP000097612"/>
    </source>
</evidence>
<organism evidence="6 7">
    <name type="scientific">Invertebrate iridovirus 25</name>
    <dbReference type="NCBI Taxonomy" id="1301280"/>
    <lineage>
        <taxon>Viruses</taxon>
        <taxon>Varidnaviria</taxon>
        <taxon>Bamfordvirae</taxon>
        <taxon>Nucleocytoviricota</taxon>
        <taxon>Megaviricetes</taxon>
        <taxon>Pimascovirales</taxon>
        <taxon>Pimascovirales incertae sedis</taxon>
        <taxon>Iridoviridae</taxon>
        <taxon>Betairidovirinae</taxon>
        <taxon>Chloriridovirus</taxon>
        <taxon>Chloriridovirus simulium2</taxon>
    </lineage>
</organism>
<feature type="transmembrane region" description="Helical" evidence="5">
    <location>
        <begin position="41"/>
        <end position="60"/>
    </location>
</feature>
<protein>
    <submittedName>
        <fullName evidence="6">Uncharacterized protein</fullName>
    </submittedName>
</protein>
<dbReference type="GO" id="GO:0034257">
    <property type="term" value="F:nicotinamide riboside transmembrane transporter activity"/>
    <property type="evidence" value="ECO:0007669"/>
    <property type="project" value="InterPro"/>
</dbReference>
<dbReference type="EMBL" id="HF920635">
    <property type="protein sequence ID" value="CCV02020.1"/>
    <property type="molecule type" value="Genomic_DNA"/>
</dbReference>